<reference evidence="2 3" key="1">
    <citation type="submission" date="2021-01" db="EMBL/GenBank/DDBJ databases">
        <title>Genomic Encyclopedia of Type Strains, Phase IV (KMG-IV): sequencing the most valuable type-strain genomes for metagenomic binning, comparative biology and taxonomic classification.</title>
        <authorList>
            <person name="Goeker M."/>
        </authorList>
    </citation>
    <scope>NUCLEOTIDE SEQUENCE [LARGE SCALE GENOMIC DNA]</scope>
    <source>
        <strain evidence="2 3">DSM 105453</strain>
    </source>
</reference>
<gene>
    <name evidence="2" type="ORF">JOC94_000897</name>
</gene>
<dbReference type="InterPro" id="IPR036101">
    <property type="entry name" value="CarD-like/TRCF_RID_sf"/>
</dbReference>
<dbReference type="RefSeq" id="WP_077112821.1">
    <property type="nucleotide sequence ID" value="NZ_JAFBFH010000004.1"/>
</dbReference>
<dbReference type="InterPro" id="IPR042215">
    <property type="entry name" value="CarD-like_C"/>
</dbReference>
<organism evidence="2 3">
    <name type="scientific">Siminovitchia thermophila</name>
    <dbReference type="NCBI Taxonomy" id="1245522"/>
    <lineage>
        <taxon>Bacteria</taxon>
        <taxon>Bacillati</taxon>
        <taxon>Bacillota</taxon>
        <taxon>Bacilli</taxon>
        <taxon>Bacillales</taxon>
        <taxon>Bacillaceae</taxon>
        <taxon>Siminovitchia</taxon>
    </lineage>
</organism>
<dbReference type="InterPro" id="IPR048792">
    <property type="entry name" value="CarD_C"/>
</dbReference>
<dbReference type="Pfam" id="PF21095">
    <property type="entry name" value="CarD_C"/>
    <property type="match status" value="1"/>
</dbReference>
<dbReference type="EMBL" id="JAFBFH010000004">
    <property type="protein sequence ID" value="MBM7713927.1"/>
    <property type="molecule type" value="Genomic_DNA"/>
</dbReference>
<dbReference type="Proteomes" id="UP000823485">
    <property type="component" value="Unassembled WGS sequence"/>
</dbReference>
<dbReference type="Gene3D" id="1.20.58.1290">
    <property type="entry name" value="CarD-like, C-terminal domain"/>
    <property type="match status" value="1"/>
</dbReference>
<sequence>MFNVGDKVFYPMHGAGMIQAIEEKDFLGKKETYYTIFIQTSDMNVMIPKKNAEAVGLRSVTDRETAKEILTILHDSGTASNLTWKQRYSSNVEKMKTGAFDATAEVIRDLLSQRSAKPLNGSEKQLLNEARKLMISELALITGVSETQAAKLLKQTS</sequence>
<dbReference type="InterPro" id="IPR052531">
    <property type="entry name" value="CarD-like_regulator"/>
</dbReference>
<dbReference type="Gene3D" id="2.40.10.170">
    <property type="match status" value="1"/>
</dbReference>
<protein>
    <submittedName>
        <fullName evidence="2">CarD family transcriptional regulator</fullName>
    </submittedName>
</protein>
<proteinExistence type="predicted"/>
<dbReference type="SUPFAM" id="SSF141259">
    <property type="entry name" value="CarD-like"/>
    <property type="match status" value="1"/>
</dbReference>
<evidence type="ECO:0000259" key="1">
    <source>
        <dbReference type="SMART" id="SM01058"/>
    </source>
</evidence>
<name>A0ABS2R2S2_9BACI</name>
<evidence type="ECO:0000313" key="2">
    <source>
        <dbReference type="EMBL" id="MBM7713927.1"/>
    </source>
</evidence>
<dbReference type="Pfam" id="PF02559">
    <property type="entry name" value="CarD_TRCF_RID"/>
    <property type="match status" value="1"/>
</dbReference>
<comment type="caution">
    <text evidence="2">The sequence shown here is derived from an EMBL/GenBank/DDBJ whole genome shotgun (WGS) entry which is preliminary data.</text>
</comment>
<evidence type="ECO:0000313" key="3">
    <source>
        <dbReference type="Proteomes" id="UP000823485"/>
    </source>
</evidence>
<feature type="domain" description="CarD-like/TRCF RNAP-interacting" evidence="1">
    <location>
        <begin position="1"/>
        <end position="111"/>
    </location>
</feature>
<dbReference type="PANTHER" id="PTHR38447">
    <property type="entry name" value="TRANSCRIPTION FACTOR YDEB-RELATED"/>
    <property type="match status" value="1"/>
</dbReference>
<accession>A0ABS2R2S2</accession>
<dbReference type="SMART" id="SM01058">
    <property type="entry name" value="CarD_TRCF"/>
    <property type="match status" value="1"/>
</dbReference>
<keyword evidence="3" id="KW-1185">Reference proteome</keyword>
<dbReference type="InterPro" id="IPR003711">
    <property type="entry name" value="CarD-like/TRCF_RID"/>
</dbReference>
<dbReference type="PANTHER" id="PTHR38447:SF1">
    <property type="entry name" value="RNA POLYMERASE-BINDING TRANSCRIPTION FACTOR CARD"/>
    <property type="match status" value="1"/>
</dbReference>